<dbReference type="InterPro" id="IPR000904">
    <property type="entry name" value="Sec7_dom"/>
</dbReference>
<accession>A0A8B8FXV0</accession>
<evidence type="ECO:0000313" key="8">
    <source>
        <dbReference type="RefSeq" id="XP_025415185.1"/>
    </source>
</evidence>
<dbReference type="GO" id="GO:0016020">
    <property type="term" value="C:membrane"/>
    <property type="evidence" value="ECO:0007669"/>
    <property type="project" value="UniProtKB-SubCell"/>
</dbReference>
<dbReference type="OrthoDB" id="10002886at2759"/>
<dbReference type="SUPFAM" id="SSF48371">
    <property type="entry name" value="ARM repeat"/>
    <property type="match status" value="1"/>
</dbReference>
<sequence length="1904" mass="215645">MEDLLIQISKDATNAKLNSLSQSATEAYVFLEKQQGTLRDPAHELRAKCLNVFKQAFETRKSKLVSHALCGLNKILRDDRFQSNFEPEDDSLWLPSQILHTISSILTQSDDTQIDMLKVFLNVACSSYWTMNGRIIIQILTLSCEVYENGNQGIRSAAQAAVSQTLRYYCNYLDEECEELNKMKENGAGGVLCFNEALPIMQFIVSKIDETQNGDRCSQAVVFYLECLHTLVASLPQKVHDNRHFTMFLWQRLCPAIIAYLGSPRVDKKIVSRDNDHATKLGRGSGVLGSAPSFNSHQSKIIYSIGCQLVRLVGCVSSLRPVLESVFHRMLLYPPPVYRIDALKALKELFSSPNRIVDFAGPILVEDSKMCQQSDMALTRLVMDSIEECSKCSDWEIVFTSVSCILSLLSTLLDLSTGKGINDVYSDKINEKFQSLSSCDYTGPLSYESMMRLPNIYREQLSSPESSVGNRSRINSTSSSSGVPSSGNTEGPEGGYQNDPQIDEMEAAVEKNLREEEIRLELVTKKLHTLNVIQVTPESVELLDMERKNAGNFVQTLVSFLPTLTPLRSTLQVDEEIQRFSSSYCEEIIRQENKKYDSIIINADGVYVATCMSLYLNLKLIHQNYYDDSSVPPIMSEDQFIENIFSSGMLMYVSSNWLAELYQHVLVTNILVLSGYKIQAIGHLALIDLLSDIDGYSSENKVNWLLSDYLRLERTVCRSETSPDIDAGIKLSRRIITCCWDTMMNVLAIPLQFDSSNDTKNTQVKKILRNELNKDSIRQMSVQHSLDALQKAATLANILGMHNRCEGIFALLVKASCAHNGHINWFSGIMKKQPKLITSHVLSMDVMLSRGLEFGCHGQECWPHIFNCALYVGYLEQVFFRQTSPSVTALKMIKPKLLTTENLNKSFGSSLDSDEEVCMDVYSFLSSPASPNNLTETISTLVNKSRADIENNGILNQEYAAQIVCILSQYVDRLFEDAALKLNLRALTEFVHSLCKTIHYELFKLPDKKKPKSNYSTNNATLLTRLSRLMLRCIKSGRPLFHMIKIWSISLPCWMEIACHKDLALSKQAIASIHDTVLAFLNDQPELSHFHINESLFKPFENLLCLELCDIEIQDQIVSCLCEFVEANRSDIRSGWRPLFGALKVVNSSNLSSLLEVFRVFLNTDDTLVFSNAAVDCIACLIKHVKGTNFDNFDDNYVKLELCKAALKHLQHCSLILRSMYVMPACPKFHLSNRNHVFTLVDYDVPELQNVQNENYKLLSIEESKDEAIKLEEIDQPCGILRVWYCIVEGLCTAINGTTGTYQRQSLELLLDILQSFPETPGFIFGCFCINRLLLPTIQIWERKIVSTHDLSDLPNFKQLCGNSTDLIVTYLKIDKNYESKFEKEITLMIKQLLFVLNEFCIQTVENIVRLGCSCLRHFVLGAGDNFTAKQWDLISFSLHRACAISLHPLTRVSMTYSPFSDSFYGDLAAGIKVAARRDSTVDENLNLKQLSQQVFLLDHQRVNSDTIVDDERSFIFLLCHHWCNSEIDNQWQKTPERVPYKNIVLGLFVNEMLLQMIGNVLITGTNKAIPSLANILQSSLITPMDEQPSKILEKSMPGYLSSLTEFQIHTFISCLNMTYSISWEFDSRPGLKFLIQKVAGLEKAANLYKQAGGAWTLSLVTLFEICIHRTSLLSSDQIKQIIDKRSPVNDTECFILELKRIFDDACQKYIEIVMDKSGTHCVIDRAGDKPVFFFVAQNDDLFEKSEKITAFKFEDFKKIYPNAPLTSKAEDSGSEDDDAIYAIASCKNLDNLIEEYKKRKYANSMPGQPDSVEKNEENLPVEIEEQRKISMNKDSEVHELVWSEMLISVFDLLAQLDDNSFKLLLPVLFNGVRILTESATRPLLKRTLGEFYQRIAFIYGFGA</sequence>
<feature type="compositionally biased region" description="Low complexity" evidence="5">
    <location>
        <begin position="470"/>
        <end position="489"/>
    </location>
</feature>
<dbReference type="InterPro" id="IPR015403">
    <property type="entry name" value="Mon2/Sec7/BIG1-like_HDS"/>
</dbReference>
<dbReference type="PANTHER" id="PTHR10663">
    <property type="entry name" value="GUANYL-NUCLEOTIDE EXCHANGE FACTOR"/>
    <property type="match status" value="1"/>
</dbReference>
<keyword evidence="7" id="KW-1185">Reference proteome</keyword>
<dbReference type="InterPro" id="IPR035999">
    <property type="entry name" value="Sec7_dom_sf"/>
</dbReference>
<dbReference type="SUPFAM" id="SSF48425">
    <property type="entry name" value="Sec7 domain"/>
    <property type="match status" value="1"/>
</dbReference>
<evidence type="ECO:0000256" key="4">
    <source>
        <dbReference type="ARBA" id="ARBA00023136"/>
    </source>
</evidence>
<evidence type="ECO:0000256" key="1">
    <source>
        <dbReference type="ARBA" id="ARBA00004370"/>
    </source>
</evidence>
<evidence type="ECO:0000256" key="3">
    <source>
        <dbReference type="ARBA" id="ARBA00022490"/>
    </source>
</evidence>
<dbReference type="Pfam" id="PF16213">
    <property type="entry name" value="DCB"/>
    <property type="match status" value="1"/>
</dbReference>
<dbReference type="Pfam" id="PF09324">
    <property type="entry name" value="Sec7-like_HDS"/>
    <property type="match status" value="1"/>
</dbReference>
<dbReference type="PANTHER" id="PTHR10663:SF344">
    <property type="entry name" value="BREFELDIN A-INHIBITED GUANINE NUCLEOTIDE-EXCHANGE PROTEIN 3"/>
    <property type="match status" value="1"/>
</dbReference>
<dbReference type="InterPro" id="IPR032629">
    <property type="entry name" value="DCB_dom"/>
</dbReference>
<protein>
    <submittedName>
        <fullName evidence="8">Brefeldin A-inhibited guanine nucleotide-exchange protein 3 isoform X1</fullName>
    </submittedName>
</protein>
<keyword evidence="3" id="KW-0963">Cytoplasm</keyword>
<evidence type="ECO:0000256" key="2">
    <source>
        <dbReference type="ARBA" id="ARBA00004496"/>
    </source>
</evidence>
<dbReference type="SMART" id="SM00222">
    <property type="entry name" value="Sec7"/>
    <property type="match status" value="1"/>
</dbReference>
<dbReference type="Pfam" id="PF01369">
    <property type="entry name" value="Sec7"/>
    <property type="match status" value="1"/>
</dbReference>
<dbReference type="Proteomes" id="UP000694846">
    <property type="component" value="Unplaced"/>
</dbReference>
<feature type="region of interest" description="Disordered" evidence="5">
    <location>
        <begin position="461"/>
        <end position="500"/>
    </location>
</feature>
<dbReference type="GeneID" id="112686911"/>
<keyword evidence="4" id="KW-0472">Membrane</keyword>
<dbReference type="InterPro" id="IPR023394">
    <property type="entry name" value="Sec7_C_sf"/>
</dbReference>
<dbReference type="Gene3D" id="1.10.1000.11">
    <property type="entry name" value="Arf Nucleotide-binding Site Opener,domain 2"/>
    <property type="match status" value="1"/>
</dbReference>
<evidence type="ECO:0000259" key="6">
    <source>
        <dbReference type="SMART" id="SM00222"/>
    </source>
</evidence>
<dbReference type="GO" id="GO:0032012">
    <property type="term" value="P:regulation of ARF protein signal transduction"/>
    <property type="evidence" value="ECO:0007669"/>
    <property type="project" value="InterPro"/>
</dbReference>
<dbReference type="RefSeq" id="XP_025415185.1">
    <property type="nucleotide sequence ID" value="XM_025559400.1"/>
</dbReference>
<dbReference type="InterPro" id="IPR016024">
    <property type="entry name" value="ARM-type_fold"/>
</dbReference>
<dbReference type="GO" id="GO:0005085">
    <property type="term" value="F:guanyl-nucleotide exchange factor activity"/>
    <property type="evidence" value="ECO:0007669"/>
    <property type="project" value="InterPro"/>
</dbReference>
<gene>
    <name evidence="8" type="primary">LOC112686911</name>
</gene>
<name>A0A8B8FXV0_9HEMI</name>
<feature type="domain" description="SEC7" evidence="6">
    <location>
        <begin position="461"/>
        <end position="670"/>
    </location>
</feature>
<organism evidence="7 8">
    <name type="scientific">Sipha flava</name>
    <name type="common">yellow sugarcane aphid</name>
    <dbReference type="NCBI Taxonomy" id="143950"/>
    <lineage>
        <taxon>Eukaryota</taxon>
        <taxon>Metazoa</taxon>
        <taxon>Ecdysozoa</taxon>
        <taxon>Arthropoda</taxon>
        <taxon>Hexapoda</taxon>
        <taxon>Insecta</taxon>
        <taxon>Pterygota</taxon>
        <taxon>Neoptera</taxon>
        <taxon>Paraneoptera</taxon>
        <taxon>Hemiptera</taxon>
        <taxon>Sternorrhyncha</taxon>
        <taxon>Aphidomorpha</taxon>
        <taxon>Aphidoidea</taxon>
        <taxon>Aphididae</taxon>
        <taxon>Sipha</taxon>
    </lineage>
</organism>
<evidence type="ECO:0000256" key="5">
    <source>
        <dbReference type="SAM" id="MobiDB-lite"/>
    </source>
</evidence>
<dbReference type="GO" id="GO:0005737">
    <property type="term" value="C:cytoplasm"/>
    <property type="evidence" value="ECO:0007669"/>
    <property type="project" value="UniProtKB-SubCell"/>
</dbReference>
<comment type="subcellular location">
    <subcellularLocation>
        <location evidence="2">Cytoplasm</location>
    </subcellularLocation>
    <subcellularLocation>
        <location evidence="1">Membrane</location>
    </subcellularLocation>
</comment>
<reference evidence="8" key="1">
    <citation type="submission" date="2025-08" db="UniProtKB">
        <authorList>
            <consortium name="RefSeq"/>
        </authorList>
    </citation>
    <scope>IDENTIFICATION</scope>
    <source>
        <tissue evidence="8">Whole body</tissue>
    </source>
</reference>
<proteinExistence type="predicted"/>
<evidence type="ECO:0000313" key="7">
    <source>
        <dbReference type="Proteomes" id="UP000694846"/>
    </source>
</evidence>